<proteinExistence type="predicted"/>
<dbReference type="PANTHER" id="PTHR10775:SF185">
    <property type="entry name" value="OS08G0208400 PROTEIN"/>
    <property type="match status" value="1"/>
</dbReference>
<gene>
    <name evidence="4" type="ORF">QYE76_047482</name>
</gene>
<dbReference type="InterPro" id="IPR025452">
    <property type="entry name" value="DUF4218"/>
</dbReference>
<dbReference type="AlphaFoldDB" id="A0AAD8TNW9"/>
<reference evidence="4" key="1">
    <citation type="submission" date="2023-07" db="EMBL/GenBank/DDBJ databases">
        <title>A chromosome-level genome assembly of Lolium multiflorum.</title>
        <authorList>
            <person name="Chen Y."/>
            <person name="Copetti D."/>
            <person name="Kolliker R."/>
            <person name="Studer B."/>
        </authorList>
    </citation>
    <scope>NUCLEOTIDE SEQUENCE</scope>
    <source>
        <strain evidence="4">02402/16</strain>
        <tissue evidence="4">Leaf</tissue>
    </source>
</reference>
<name>A0AAD8TNW9_LOLMU</name>
<feature type="domain" description="DUF4218" evidence="2">
    <location>
        <begin position="173"/>
        <end position="210"/>
    </location>
</feature>
<feature type="compositionally biased region" description="Pro residues" evidence="1">
    <location>
        <begin position="394"/>
        <end position="407"/>
    </location>
</feature>
<evidence type="ECO:0000313" key="5">
    <source>
        <dbReference type="Proteomes" id="UP001231189"/>
    </source>
</evidence>
<feature type="compositionally biased region" description="Basic and acidic residues" evidence="1">
    <location>
        <begin position="409"/>
        <end position="441"/>
    </location>
</feature>
<feature type="region of interest" description="Disordered" evidence="1">
    <location>
        <begin position="387"/>
        <end position="495"/>
    </location>
</feature>
<sequence length="751" mass="86213">MTDGSTMENHCSLHMKLDMEVNLKLSMEVMQGHTMLVEVMQRHTILVWKRRMATKYPNSSIPKSYAEALGIIGRLGLGYDSIHVCPNNCVLFRKGHAKLNNCPKCNASRWRDGDGRRKIPEKVLRHFPLIPRLQRMFISKKQSEEVQWHKLKRQPVDNELRHPADGEAWKDFDARPEGSIAEAYIVDECLTFFSRYFDDVETRFNRPGRNPERDEDSHVGDVSVFNHGVNFIGACEYGEAGADYDRMVCMCKEELNQQGGQINVDKWLAKGFAKWFQTHIGNMRDVSADLYALACQPDLRVRQYSACVVGGVRYHTVDREKNRKTQNSGIIFEGLHDDGYAVVKVDEVMAGYEPLLLEHRAGEDGEINELGEALRTTVQWRKVNIVFPGSKPSPAHPPPPPPLPVQSPPRDDSPMRDDDYSPLRDESPLREQSPPRERSPPRENTPSPPPCQETPPSMQPPQQKRKSTTKSIKAPKRSSAPKRSKTPDLLPYEKTDEQTDAVAAAELKAFLAPKKPPPKVYIAPNTMKDFVETRQKKAELACDYDRSLGQSSRARKAKKIAQLGEQENQSLPTFVVQSYDDPETASMIERSARGYGADVQYEDYYPMAEVVNKYQYGHDLVKPGQLARLGTQMRRLHEWYLQACRNSDRYFTVAVRDEHYFRGKEEINLEFEELFQLFNQDALDKSIISCYCIMKMLECKRGKLYDIGFIDPNTVHEVTVRRYAKDTEDNLLMFLQKQANKEEIFFPYNFK</sequence>
<dbReference type="InterPro" id="IPR038765">
    <property type="entry name" value="Papain-like_cys_pep_sf"/>
</dbReference>
<feature type="compositionally biased region" description="Basic residues" evidence="1">
    <location>
        <begin position="463"/>
        <end position="484"/>
    </location>
</feature>
<protein>
    <recommendedName>
        <fullName evidence="6">Transposon protein, putative, CACTA, En/Spm sub-class</fullName>
    </recommendedName>
</protein>
<dbReference type="EMBL" id="JAUUTY010000002">
    <property type="protein sequence ID" value="KAK1686634.1"/>
    <property type="molecule type" value="Genomic_DNA"/>
</dbReference>
<evidence type="ECO:0008006" key="6">
    <source>
        <dbReference type="Google" id="ProtNLM"/>
    </source>
</evidence>
<feature type="domain" description="DUF8039" evidence="3">
    <location>
        <begin position="323"/>
        <end position="387"/>
    </location>
</feature>
<dbReference type="Proteomes" id="UP001231189">
    <property type="component" value="Unassembled WGS sequence"/>
</dbReference>
<evidence type="ECO:0000313" key="4">
    <source>
        <dbReference type="EMBL" id="KAK1686634.1"/>
    </source>
</evidence>
<dbReference type="Pfam" id="PF13960">
    <property type="entry name" value="DUF4218"/>
    <property type="match status" value="1"/>
</dbReference>
<dbReference type="Pfam" id="PF26133">
    <property type="entry name" value="DUF8039"/>
    <property type="match status" value="1"/>
</dbReference>
<keyword evidence="5" id="KW-1185">Reference proteome</keyword>
<dbReference type="InterPro" id="IPR058352">
    <property type="entry name" value="DUF8039"/>
</dbReference>
<feature type="compositionally biased region" description="Pro residues" evidence="1">
    <location>
        <begin position="446"/>
        <end position="459"/>
    </location>
</feature>
<evidence type="ECO:0000256" key="1">
    <source>
        <dbReference type="SAM" id="MobiDB-lite"/>
    </source>
</evidence>
<comment type="caution">
    <text evidence="4">The sequence shown here is derived from an EMBL/GenBank/DDBJ whole genome shotgun (WGS) entry which is preliminary data.</text>
</comment>
<evidence type="ECO:0000259" key="2">
    <source>
        <dbReference type="Pfam" id="PF13960"/>
    </source>
</evidence>
<accession>A0AAD8TNW9</accession>
<evidence type="ECO:0000259" key="3">
    <source>
        <dbReference type="Pfam" id="PF26133"/>
    </source>
</evidence>
<dbReference type="PANTHER" id="PTHR10775">
    <property type="entry name" value="OS08G0208400 PROTEIN"/>
    <property type="match status" value="1"/>
</dbReference>
<organism evidence="4 5">
    <name type="scientific">Lolium multiflorum</name>
    <name type="common">Italian ryegrass</name>
    <name type="synonym">Lolium perenne subsp. multiflorum</name>
    <dbReference type="NCBI Taxonomy" id="4521"/>
    <lineage>
        <taxon>Eukaryota</taxon>
        <taxon>Viridiplantae</taxon>
        <taxon>Streptophyta</taxon>
        <taxon>Embryophyta</taxon>
        <taxon>Tracheophyta</taxon>
        <taxon>Spermatophyta</taxon>
        <taxon>Magnoliopsida</taxon>
        <taxon>Liliopsida</taxon>
        <taxon>Poales</taxon>
        <taxon>Poaceae</taxon>
        <taxon>BOP clade</taxon>
        <taxon>Pooideae</taxon>
        <taxon>Poodae</taxon>
        <taxon>Poeae</taxon>
        <taxon>Poeae Chloroplast Group 2 (Poeae type)</taxon>
        <taxon>Loliodinae</taxon>
        <taxon>Loliinae</taxon>
        <taxon>Lolium</taxon>
    </lineage>
</organism>
<dbReference type="SUPFAM" id="SSF54001">
    <property type="entry name" value="Cysteine proteinases"/>
    <property type="match status" value="1"/>
</dbReference>